<dbReference type="PANTHER" id="PTHR47679:SF2">
    <property type="entry name" value="C-TERMINAL OF ROC (COR) DOMAIN-CONTAINING PROTEIN"/>
    <property type="match status" value="1"/>
</dbReference>
<name>A0A131Y3W9_IXORI</name>
<dbReference type="EMBL" id="GEFM01001612">
    <property type="protein sequence ID" value="JAP74184.1"/>
    <property type="molecule type" value="mRNA"/>
</dbReference>
<dbReference type="Gene3D" id="3.80.10.10">
    <property type="entry name" value="Ribonuclease Inhibitor"/>
    <property type="match status" value="2"/>
</dbReference>
<sequence length="419" mass="48390">HTEITRDEVFCAICNNSKHLEVLMYQNETLGRDARTAINDLLKSETCKLSRLCLSNMFVDEDDGLQFMQSLSGDKTIKNLNLCMCNLRGNVSRTLGNVLKRNDVIEKLSLPLNEIDASTMLYLGEALRYNRTLKSIDLQLNSYEFQNCIPLINSLTENETLTELKLTYQWNELLTNTVESLNLHDRVLLTYKSNDILPLCRSISLRLAQITTIDVMCIDDNFDDVDVDQFFRVLNHLPYLESLRIFSNFEMRESMTYELCTLFLCTKTLKTVVLDTHKVTESMLILILNALAANQTIVRFVMDPCAIGIASVEAFVTVMRQNKTLCHFGVLLTYREILEKIADVSERTVLKSIDFDLFSKYDDYKYEVYRIQEKLRKNVCTFSRAAEFLMDTSLLERSPEISLDVEHVLPTNAFKEYFC</sequence>
<dbReference type="SUPFAM" id="SSF52047">
    <property type="entry name" value="RNI-like"/>
    <property type="match status" value="1"/>
</dbReference>
<dbReference type="InterPro" id="IPR032675">
    <property type="entry name" value="LRR_dom_sf"/>
</dbReference>
<feature type="non-terminal residue" evidence="1">
    <location>
        <position position="419"/>
    </location>
</feature>
<reference evidence="1" key="1">
    <citation type="submission" date="2016-02" db="EMBL/GenBank/DDBJ databases">
        <title>RNAseq analyses of the midgut from blood- or serum-fed Ixodes ricinus ticks.</title>
        <authorList>
            <person name="Perner J."/>
            <person name="Provaznik J."/>
            <person name="Schrenkova J."/>
            <person name="Urbanova V."/>
            <person name="Ribeiro J.M."/>
            <person name="Kopacek P."/>
        </authorList>
    </citation>
    <scope>NUCLEOTIDE SEQUENCE</scope>
    <source>
        <tissue evidence="1">Gut</tissue>
    </source>
</reference>
<accession>A0A131Y3W9</accession>
<protein>
    <submittedName>
        <fullName evidence="1">Putative nucleotide-binding oligomerization domain protein</fullName>
    </submittedName>
</protein>
<feature type="non-terminal residue" evidence="1">
    <location>
        <position position="1"/>
    </location>
</feature>
<organism evidence="1">
    <name type="scientific">Ixodes ricinus</name>
    <name type="common">Common tick</name>
    <name type="synonym">Acarus ricinus</name>
    <dbReference type="NCBI Taxonomy" id="34613"/>
    <lineage>
        <taxon>Eukaryota</taxon>
        <taxon>Metazoa</taxon>
        <taxon>Ecdysozoa</taxon>
        <taxon>Arthropoda</taxon>
        <taxon>Chelicerata</taxon>
        <taxon>Arachnida</taxon>
        <taxon>Acari</taxon>
        <taxon>Parasitiformes</taxon>
        <taxon>Ixodida</taxon>
        <taxon>Ixodoidea</taxon>
        <taxon>Ixodidae</taxon>
        <taxon>Ixodinae</taxon>
        <taxon>Ixodes</taxon>
    </lineage>
</organism>
<dbReference type="PANTHER" id="PTHR47679">
    <property type="entry name" value="PROTEIN TORNADO 1"/>
    <property type="match status" value="1"/>
</dbReference>
<proteinExistence type="evidence at transcript level"/>
<dbReference type="AlphaFoldDB" id="A0A131Y3W9"/>
<evidence type="ECO:0000313" key="1">
    <source>
        <dbReference type="EMBL" id="JAP74184.1"/>
    </source>
</evidence>